<protein>
    <submittedName>
        <fullName evidence="1">Uncharacterized protein</fullName>
    </submittedName>
</protein>
<gene>
    <name evidence="1" type="ORF">CXB51_034660</name>
</gene>
<evidence type="ECO:0000313" key="1">
    <source>
        <dbReference type="EMBL" id="KAG8472754.1"/>
    </source>
</evidence>
<dbReference type="PANTHER" id="PTHR32278:SF11">
    <property type="entry name" value="F-BOX DOMAIN-CONTAINING PROTEIN"/>
    <property type="match status" value="1"/>
</dbReference>
<proteinExistence type="predicted"/>
<dbReference type="PANTHER" id="PTHR32278">
    <property type="entry name" value="F-BOX DOMAIN-CONTAINING PROTEIN"/>
    <property type="match status" value="1"/>
</dbReference>
<dbReference type="Pfam" id="PF14299">
    <property type="entry name" value="PP2"/>
    <property type="match status" value="1"/>
</dbReference>
<reference evidence="1 2" key="1">
    <citation type="journal article" date="2021" name="bioRxiv">
        <title>The Gossypium anomalum genome as a resource for cotton improvement and evolutionary analysis of hybrid incompatibility.</title>
        <authorList>
            <person name="Grover C.E."/>
            <person name="Yuan D."/>
            <person name="Arick M.A."/>
            <person name="Miller E.R."/>
            <person name="Hu G."/>
            <person name="Peterson D.G."/>
            <person name="Wendel J.F."/>
            <person name="Udall J.A."/>
        </authorList>
    </citation>
    <scope>NUCLEOTIDE SEQUENCE [LARGE SCALE GENOMIC DNA]</scope>
    <source>
        <strain evidence="1">JFW-Udall</strain>
        <tissue evidence="1">Leaf</tissue>
    </source>
</reference>
<dbReference type="InterPro" id="IPR025886">
    <property type="entry name" value="PP2-like"/>
</dbReference>
<keyword evidence="2" id="KW-1185">Reference proteome</keyword>
<organism evidence="1 2">
    <name type="scientific">Gossypium anomalum</name>
    <dbReference type="NCBI Taxonomy" id="47600"/>
    <lineage>
        <taxon>Eukaryota</taxon>
        <taxon>Viridiplantae</taxon>
        <taxon>Streptophyta</taxon>
        <taxon>Embryophyta</taxon>
        <taxon>Tracheophyta</taxon>
        <taxon>Spermatophyta</taxon>
        <taxon>Magnoliopsida</taxon>
        <taxon>eudicotyledons</taxon>
        <taxon>Gunneridae</taxon>
        <taxon>Pentapetalae</taxon>
        <taxon>rosids</taxon>
        <taxon>malvids</taxon>
        <taxon>Malvales</taxon>
        <taxon>Malvaceae</taxon>
        <taxon>Malvoideae</taxon>
        <taxon>Gossypium</taxon>
    </lineage>
</organism>
<sequence>MPVESRLFLPPFGFQLIPTVFGKNSCHQIINNSHQAAPSFNLLLQKTLVLQTFSLEKTTGKKQYMLSARELNIAWADNPLFWSWKPFPTSRFVEAVELRTIWWLEIQGKINSGMLSPKTTYECYVIVKFVDRAYGLDFLQSKVTVEIGNVKSEGNAYLRQYESKKQCLETLWYSNRMELVLRSMAFRGIMEERVACKREDGWIEIELGSFYNNGGDDLEVKMSLKEVTGTHLKGGLVVEGIELRPKQQTTTNHIYNTDLSLKENLVSWNMLLLQSTCRRMFLGEEVGDIRSPRAHGNPGFGFSAVSGLKMNGFDLPYDSSASTFDC</sequence>
<accession>A0A8J5XXT1</accession>
<comment type="caution">
    <text evidence="1">The sequence shown here is derived from an EMBL/GenBank/DDBJ whole genome shotgun (WGS) entry which is preliminary data.</text>
</comment>
<dbReference type="OrthoDB" id="1918565at2759"/>
<evidence type="ECO:0000313" key="2">
    <source>
        <dbReference type="Proteomes" id="UP000701853"/>
    </source>
</evidence>
<dbReference type="AlphaFoldDB" id="A0A8J5XXT1"/>
<dbReference type="EMBL" id="JAHUZN010000013">
    <property type="protein sequence ID" value="KAG8472754.1"/>
    <property type="molecule type" value="Genomic_DNA"/>
</dbReference>
<dbReference type="Proteomes" id="UP000701853">
    <property type="component" value="Chromosome 13"/>
</dbReference>
<name>A0A8J5XXT1_9ROSI</name>